<name>A0A9E6XVH6_9ACTN</name>
<keyword evidence="2" id="KW-1185">Reference proteome</keyword>
<proteinExistence type="predicted"/>
<organism evidence="1 2">
    <name type="scientific">Capillimicrobium parvum</name>
    <dbReference type="NCBI Taxonomy" id="2884022"/>
    <lineage>
        <taxon>Bacteria</taxon>
        <taxon>Bacillati</taxon>
        <taxon>Actinomycetota</taxon>
        <taxon>Thermoleophilia</taxon>
        <taxon>Solirubrobacterales</taxon>
        <taxon>Capillimicrobiaceae</taxon>
        <taxon>Capillimicrobium</taxon>
    </lineage>
</organism>
<gene>
    <name evidence="1" type="ORF">DSM104329_00915</name>
</gene>
<reference evidence="1" key="1">
    <citation type="journal article" date="2022" name="Int. J. Syst. Evol. Microbiol.">
        <title>Pseudomonas aegrilactucae sp. nov. and Pseudomonas morbosilactucae sp. nov., pathogens causing bacterial rot of lettuce in Japan.</title>
        <authorList>
            <person name="Sawada H."/>
            <person name="Fujikawa T."/>
            <person name="Satou M."/>
        </authorList>
    </citation>
    <scope>NUCLEOTIDE SEQUENCE</scope>
    <source>
        <strain evidence="1">0166_1</strain>
    </source>
</reference>
<dbReference type="Proteomes" id="UP001162834">
    <property type="component" value="Chromosome"/>
</dbReference>
<dbReference type="AlphaFoldDB" id="A0A9E6XVH6"/>
<dbReference type="EMBL" id="CP087164">
    <property type="protein sequence ID" value="UGS34537.1"/>
    <property type="molecule type" value="Genomic_DNA"/>
</dbReference>
<evidence type="ECO:0000313" key="2">
    <source>
        <dbReference type="Proteomes" id="UP001162834"/>
    </source>
</evidence>
<sequence length="40" mass="4185">MSDSAKVGEIVALLQERADRGDSIVETVKAVGDVVGVDVR</sequence>
<evidence type="ECO:0000313" key="1">
    <source>
        <dbReference type="EMBL" id="UGS34537.1"/>
    </source>
</evidence>
<accession>A0A9E6XVH6</accession>
<protein>
    <submittedName>
        <fullName evidence="1">Uncharacterized protein</fullName>
    </submittedName>
</protein>
<dbReference type="KEGG" id="sbae:DSM104329_00915"/>